<dbReference type="Proteomes" id="UP000026999">
    <property type="component" value="Segment"/>
</dbReference>
<dbReference type="InterPro" id="IPR035901">
    <property type="entry name" value="GIY-YIG_endonuc_sf"/>
</dbReference>
<dbReference type="GO" id="GO:0004519">
    <property type="term" value="F:endonuclease activity"/>
    <property type="evidence" value="ECO:0007669"/>
    <property type="project" value="InterPro"/>
</dbReference>
<dbReference type="InterPro" id="IPR000305">
    <property type="entry name" value="GIY-YIG_endonuc"/>
</dbReference>
<dbReference type="Gene3D" id="3.40.1440.10">
    <property type="entry name" value="GIY-YIG endonuclease"/>
    <property type="match status" value="1"/>
</dbReference>
<dbReference type="Pfam" id="PF19835">
    <property type="entry name" value="SegE_GIY-YIG"/>
    <property type="match status" value="1"/>
</dbReference>
<proteinExistence type="predicted"/>
<dbReference type="InterPro" id="IPR003611">
    <property type="entry name" value="NUMOD3"/>
</dbReference>
<comment type="cofactor">
    <cofactor evidence="1">
        <name>Mg(2+)</name>
        <dbReference type="ChEBI" id="CHEBI:18420"/>
    </cofactor>
</comment>
<gene>
    <name evidence="6" type="ORF">PHAGE6E_21</name>
</gene>
<evidence type="ECO:0000259" key="5">
    <source>
        <dbReference type="PROSITE" id="PS50164"/>
    </source>
</evidence>
<evidence type="ECO:0000256" key="3">
    <source>
        <dbReference type="ARBA" id="ARBA00022842"/>
    </source>
</evidence>
<evidence type="ECO:0000313" key="6">
    <source>
        <dbReference type="EMBL" id="AIA64047.1"/>
    </source>
</evidence>
<evidence type="ECO:0000313" key="7">
    <source>
        <dbReference type="Proteomes" id="UP000026999"/>
    </source>
</evidence>
<name>A0A060AKE0_9CAUD</name>
<protein>
    <submittedName>
        <fullName evidence="6">Endodeoxyribonuclease</fullName>
    </submittedName>
</protein>
<dbReference type="InterPro" id="IPR045566">
    <property type="entry name" value="SegE-like_GIY-YIG"/>
</dbReference>
<feature type="compositionally biased region" description="Low complexity" evidence="4">
    <location>
        <begin position="119"/>
        <end position="128"/>
    </location>
</feature>
<dbReference type="OrthoDB" id="19714at10239"/>
<reference evidence="6 7" key="1">
    <citation type="journal article" date="2014" name="Genome Announc.">
        <title>Complete Genome Sequence of a Staphylococcus epidermidis Bacteriophage Isolated from the Anterior Nares of Humans.</title>
        <authorList>
            <person name="Aswani V.H."/>
            <person name="Tremblay D.M."/>
            <person name="Moineau S."/>
            <person name="Shukla S.K."/>
        </authorList>
    </citation>
    <scope>NUCLEOTIDE SEQUENCE [LARGE SCALE GENOMIC DNA]</scope>
</reference>
<dbReference type="SUPFAM" id="SSF82771">
    <property type="entry name" value="GIY-YIG endonuclease"/>
    <property type="match status" value="1"/>
</dbReference>
<keyword evidence="3" id="KW-0460">Magnesium</keyword>
<dbReference type="PROSITE" id="PS50164">
    <property type="entry name" value="GIY_YIG"/>
    <property type="match status" value="1"/>
</dbReference>
<dbReference type="Pfam" id="PF07460">
    <property type="entry name" value="NUMOD3"/>
    <property type="match status" value="2"/>
</dbReference>
<evidence type="ECO:0000256" key="1">
    <source>
        <dbReference type="ARBA" id="ARBA00001946"/>
    </source>
</evidence>
<dbReference type="RefSeq" id="YP_009042526.1">
    <property type="nucleotide sequence ID" value="NC_024355.1"/>
</dbReference>
<feature type="compositionally biased region" description="Basic residues" evidence="4">
    <location>
        <begin position="159"/>
        <end position="169"/>
    </location>
</feature>
<feature type="compositionally biased region" description="Basic and acidic residues" evidence="4">
    <location>
        <begin position="135"/>
        <end position="146"/>
    </location>
</feature>
<comment type="similarity">
    <text evidence="2">To endonucleases of group I introns of fungi and phage.</text>
</comment>
<evidence type="ECO:0000256" key="2">
    <source>
        <dbReference type="ARBA" id="ARBA00010045"/>
    </source>
</evidence>
<dbReference type="GO" id="GO:0003677">
    <property type="term" value="F:DNA binding"/>
    <property type="evidence" value="ECO:0007669"/>
    <property type="project" value="InterPro"/>
</dbReference>
<dbReference type="NCBIfam" id="TIGR01453">
    <property type="entry name" value="grpIintron_endo"/>
    <property type="match status" value="1"/>
</dbReference>
<dbReference type="CDD" id="cd10443">
    <property type="entry name" value="GIY-YIG_HE_Tlr8p_PBC-V_like"/>
    <property type="match status" value="1"/>
</dbReference>
<feature type="region of interest" description="Disordered" evidence="4">
    <location>
        <begin position="119"/>
        <end position="176"/>
    </location>
</feature>
<dbReference type="InterPro" id="IPR006350">
    <property type="entry name" value="Intron_endoG1"/>
</dbReference>
<accession>A0A060AKE0</accession>
<keyword evidence="7" id="KW-1185">Reference proteome</keyword>
<sequence>MFGYIYKTTNNINGKIYIGKKHSSSFIKDYYGSGKLINRAIDKYGIENFSVEIIEECETLEELNLKEKYYIKYLESNYKLGKGYNIASGGDGGNIISLLPEIDYNSFILDCKRRAKGKNNPNYGNGNKISGDNNPSKRPEVREKLSKATSGKNNPMYGKKGKLSHRYGTKHSEETRNKIKESLKNKVYKKVCKNCNIEFNTKYARTTYCCADCKREYRDNHNK</sequence>
<organism evidence="6 7">
    <name type="scientific">Staphylococcus phage 6ec</name>
    <dbReference type="NCBI Taxonomy" id="1500386"/>
    <lineage>
        <taxon>Viruses</taxon>
        <taxon>Duplodnaviria</taxon>
        <taxon>Heunggongvirae</taxon>
        <taxon>Uroviricota</taxon>
        <taxon>Caudoviricetes</taxon>
        <taxon>Sextaecvirus</taxon>
        <taxon>Sextaecvirus sextaec</taxon>
    </lineage>
</organism>
<dbReference type="GeneID" id="19685763"/>
<dbReference type="EMBL" id="KJ804259">
    <property type="protein sequence ID" value="AIA64047.1"/>
    <property type="molecule type" value="Genomic_DNA"/>
</dbReference>
<dbReference type="SMART" id="SM00465">
    <property type="entry name" value="GIYc"/>
    <property type="match status" value="1"/>
</dbReference>
<dbReference type="KEGG" id="vg:19685763"/>
<evidence type="ECO:0000256" key="4">
    <source>
        <dbReference type="SAM" id="MobiDB-lite"/>
    </source>
</evidence>
<dbReference type="SUPFAM" id="SSF64496">
    <property type="entry name" value="DNA-binding domain of intron-encoded endonucleases"/>
    <property type="match status" value="1"/>
</dbReference>
<feature type="domain" description="GIY-YIG" evidence="5">
    <location>
        <begin position="1"/>
        <end position="86"/>
    </location>
</feature>